<dbReference type="AlphaFoldDB" id="A0AAW1RAY3"/>
<sequence>MSSDAIPQAFGDPQTSSEGLLELDELTAFLLSPEHPMEHEIFPVGQSTSHVNEQRRSDRRSHSKRPRASYRVGPRPEAESSESQTRAKLYEDDGPEARQHKTTGRNTTDAPVQQQDDQQQSLHKQHCKEQQRRKQSSLDHHQQQEKQCQRIAEEDFQESFEADAPRSITTPHTIEMAHILSSLSGSKSTLHRLAALDKVNGLRGILGNGAVKLRLQHLKDMLPHPGWNTVIPADGGILRVYQALENGNNFMPLCLSQIAFQNITNLDQIFRVPVDQRLGILRNMASRIVQTKQRSQMPGDEHHICALHLAGESVIIGVVFLSLGKSDSGLGALQLHGQSMTSAAPSSFIPNWNRVKGQLRLSKHQTAAAKHAWKRTSTALTQVQAQRAQLLSDNAALQQEIMLQGIRLMLFNVATPELTLQLACGFFPLFTDWLGVLKHIAEDE</sequence>
<evidence type="ECO:0000256" key="1">
    <source>
        <dbReference type="SAM" id="MobiDB-lite"/>
    </source>
</evidence>
<dbReference type="Proteomes" id="UP001438707">
    <property type="component" value="Unassembled WGS sequence"/>
</dbReference>
<proteinExistence type="predicted"/>
<reference evidence="2 3" key="1">
    <citation type="journal article" date="2024" name="Nat. Commun.">
        <title>Phylogenomics reveals the evolutionary origins of lichenization in chlorophyte algae.</title>
        <authorList>
            <person name="Puginier C."/>
            <person name="Libourel C."/>
            <person name="Otte J."/>
            <person name="Skaloud P."/>
            <person name="Haon M."/>
            <person name="Grisel S."/>
            <person name="Petersen M."/>
            <person name="Berrin J.G."/>
            <person name="Delaux P.M."/>
            <person name="Dal Grande F."/>
            <person name="Keller J."/>
        </authorList>
    </citation>
    <scope>NUCLEOTIDE SEQUENCE [LARGE SCALE GENOMIC DNA]</scope>
    <source>
        <strain evidence="2 3">SAG 2145</strain>
    </source>
</reference>
<feature type="region of interest" description="Disordered" evidence="1">
    <location>
        <begin position="31"/>
        <end position="149"/>
    </location>
</feature>
<accession>A0AAW1RAY3</accession>
<name>A0AAW1RAY3_9CHLO</name>
<keyword evidence="3" id="KW-1185">Reference proteome</keyword>
<comment type="caution">
    <text evidence="2">The sequence shown here is derived from an EMBL/GenBank/DDBJ whole genome shotgun (WGS) entry which is preliminary data.</text>
</comment>
<gene>
    <name evidence="2" type="ORF">WJX74_006179</name>
</gene>
<feature type="region of interest" description="Disordered" evidence="1">
    <location>
        <begin position="1"/>
        <end position="20"/>
    </location>
</feature>
<feature type="compositionally biased region" description="Basic and acidic residues" evidence="1">
    <location>
        <begin position="127"/>
        <end position="149"/>
    </location>
</feature>
<evidence type="ECO:0000313" key="2">
    <source>
        <dbReference type="EMBL" id="KAK9830765.1"/>
    </source>
</evidence>
<feature type="compositionally biased region" description="Basic and acidic residues" evidence="1">
    <location>
        <begin position="88"/>
        <end position="99"/>
    </location>
</feature>
<protein>
    <submittedName>
        <fullName evidence="2">Uncharacterized protein</fullName>
    </submittedName>
</protein>
<dbReference type="EMBL" id="JALJOS010000015">
    <property type="protein sequence ID" value="KAK9830765.1"/>
    <property type="molecule type" value="Genomic_DNA"/>
</dbReference>
<evidence type="ECO:0000313" key="3">
    <source>
        <dbReference type="Proteomes" id="UP001438707"/>
    </source>
</evidence>
<feature type="compositionally biased region" description="Basic residues" evidence="1">
    <location>
        <begin position="57"/>
        <end position="68"/>
    </location>
</feature>
<organism evidence="2 3">
    <name type="scientific">Apatococcus lobatus</name>
    <dbReference type="NCBI Taxonomy" id="904363"/>
    <lineage>
        <taxon>Eukaryota</taxon>
        <taxon>Viridiplantae</taxon>
        <taxon>Chlorophyta</taxon>
        <taxon>core chlorophytes</taxon>
        <taxon>Trebouxiophyceae</taxon>
        <taxon>Chlorellales</taxon>
        <taxon>Chlorellaceae</taxon>
        <taxon>Apatococcus</taxon>
    </lineage>
</organism>